<evidence type="ECO:0000256" key="1">
    <source>
        <dbReference type="ARBA" id="ARBA00004651"/>
    </source>
</evidence>
<feature type="transmembrane region" description="Helical" evidence="7">
    <location>
        <begin position="311"/>
        <end position="337"/>
    </location>
</feature>
<evidence type="ECO:0000313" key="11">
    <source>
        <dbReference type="Proteomes" id="UP000030014"/>
    </source>
</evidence>
<dbReference type="InterPro" id="IPR050250">
    <property type="entry name" value="Macrolide_Exporter_MacB"/>
</dbReference>
<feature type="transmembrane region" description="Helical" evidence="7">
    <location>
        <begin position="784"/>
        <end position="811"/>
    </location>
</feature>
<dbReference type="GO" id="GO:0005886">
    <property type="term" value="C:plasma membrane"/>
    <property type="evidence" value="ECO:0007669"/>
    <property type="project" value="UniProtKB-SubCell"/>
</dbReference>
<evidence type="ECO:0000259" key="9">
    <source>
        <dbReference type="Pfam" id="PF12704"/>
    </source>
</evidence>
<keyword evidence="5 7" id="KW-0472">Membrane</keyword>
<feature type="transmembrane region" description="Helical" evidence="7">
    <location>
        <begin position="256"/>
        <end position="279"/>
    </location>
</feature>
<feature type="transmembrane region" description="Helical" evidence="7">
    <location>
        <begin position="430"/>
        <end position="447"/>
    </location>
</feature>
<dbReference type="AlphaFoldDB" id="A0A0A0IBG8"/>
<evidence type="ECO:0000256" key="5">
    <source>
        <dbReference type="ARBA" id="ARBA00023136"/>
    </source>
</evidence>
<gene>
    <name evidence="10" type="ORF">Z955_10255</name>
</gene>
<feature type="transmembrane region" description="Helical" evidence="7">
    <location>
        <begin position="823"/>
        <end position="847"/>
    </location>
</feature>
<comment type="similarity">
    <text evidence="6">Belongs to the ABC-4 integral membrane protein family.</text>
</comment>
<evidence type="ECO:0000256" key="2">
    <source>
        <dbReference type="ARBA" id="ARBA00022475"/>
    </source>
</evidence>
<evidence type="ECO:0000256" key="6">
    <source>
        <dbReference type="ARBA" id="ARBA00038076"/>
    </source>
</evidence>
<protein>
    <submittedName>
        <fullName evidence="10">ABC transporter permease</fullName>
    </submittedName>
</protein>
<feature type="transmembrane region" description="Helical" evidence="7">
    <location>
        <begin position="357"/>
        <end position="380"/>
    </location>
</feature>
<name>A0A0A0IBG8_CLOBO</name>
<dbReference type="PANTHER" id="PTHR30572:SF4">
    <property type="entry name" value="ABC TRANSPORTER PERMEASE YTRF"/>
    <property type="match status" value="1"/>
</dbReference>
<keyword evidence="3 7" id="KW-0812">Transmembrane</keyword>
<sequence length="865" mass="98210">MNSYTDLTWRHLKQNKKRTILTIIGIILAISLFSGIATFMFSMQQGLIDNKRQQNGNWEFQYCNLNVDKVEKIKNNFEVKDYGIDTKMEQLMIKDRKDKLVTLIKSDYNSLNTVFPVEHLEGRVPKNSSEIIMGKNTKRLLKKNIGDVITIGKQGEFKDYKIVGFNKDLVAGEHILGKVYFNFSKLKEGELYDVSVNLKEKKNKKDIAKKIGNTLETKIAWECNKDDYKQKSYVRCNEGLLQVMGQSVNEMFNGAVTAMIVIVVGIIIVCTVAVIYNAFNISVAETINEFGILRSIGATPKKIRRLVFKEAFIMGSIAIPIGILAGYAGIYITIYLLSKSKNFIFDSMINIRFYPQIIVVSTILGIITILLSVLGPAISASRISPIDAIRNSSNIKKEKYKRRRAYLIKAVFGIEGAVAYKNIRRNNKRFLITIFSLVISVVMFITFTSNMNVFENTAKNNIIEDVNFDGLIFTQSKGASISNEFINKLKSREDLKEVKTIADVKTSLCIEENFVNEKYYEKMGKEKPKGVKIGDKKYLSICEISYYIWNNIPLKEAEKYLLDGKIDEKSLNNGGALLIDTNKNVNRQTNKKVIDRVLKYKVGDEIKIPKIKNIFNDNCGYDSSVLVSSNNIDKRAEDAIKSNDFITVKVVGILSRDILNLTYTGEHASLIFSKNGFSKKFGDYPINKLVFKYKDGVTRENIQEYLIEKCKELQLNYEDIYLMKENMNNINMQMCVFIYGFIILITFIGIVNIINTITIGLLMRKSEFAIMLSIGMSRKQLSKMIMLEGILHGMIASIIGSAISCGLFNMMLRAQSKYMDAHVKFPISIFIIGCIGTIVITLIASLIPLRKIKNMSIVENIRAKE</sequence>
<feature type="transmembrane region" description="Helical" evidence="7">
    <location>
        <begin position="736"/>
        <end position="763"/>
    </location>
</feature>
<evidence type="ECO:0000259" key="8">
    <source>
        <dbReference type="Pfam" id="PF02687"/>
    </source>
</evidence>
<feature type="domain" description="ABC3 transporter permease C-terminal" evidence="8">
    <location>
        <begin position="262"/>
        <end position="385"/>
    </location>
</feature>
<comment type="subcellular location">
    <subcellularLocation>
        <location evidence="1">Cell membrane</location>
        <topology evidence="1">Multi-pass membrane protein</topology>
    </subcellularLocation>
</comment>
<evidence type="ECO:0000256" key="3">
    <source>
        <dbReference type="ARBA" id="ARBA00022692"/>
    </source>
</evidence>
<dbReference type="EMBL" id="JDRY01000045">
    <property type="protein sequence ID" value="KGM98799.1"/>
    <property type="molecule type" value="Genomic_DNA"/>
</dbReference>
<feature type="domain" description="MacB-like periplasmic core" evidence="9">
    <location>
        <begin position="19"/>
        <end position="211"/>
    </location>
</feature>
<organism evidence="10 11">
    <name type="scientific">Clostridium botulinum C/D str. DC5</name>
    <dbReference type="NCBI Taxonomy" id="1443128"/>
    <lineage>
        <taxon>Bacteria</taxon>
        <taxon>Bacillati</taxon>
        <taxon>Bacillota</taxon>
        <taxon>Clostridia</taxon>
        <taxon>Eubacteriales</taxon>
        <taxon>Clostridiaceae</taxon>
        <taxon>Clostridium</taxon>
    </lineage>
</organism>
<dbReference type="InterPro" id="IPR003838">
    <property type="entry name" value="ABC3_permease_C"/>
</dbReference>
<evidence type="ECO:0000256" key="4">
    <source>
        <dbReference type="ARBA" id="ARBA00022989"/>
    </source>
</evidence>
<evidence type="ECO:0000313" key="10">
    <source>
        <dbReference type="EMBL" id="KGM98799.1"/>
    </source>
</evidence>
<dbReference type="Pfam" id="PF12704">
    <property type="entry name" value="MacB_PCD"/>
    <property type="match status" value="1"/>
</dbReference>
<dbReference type="PANTHER" id="PTHR30572">
    <property type="entry name" value="MEMBRANE COMPONENT OF TRANSPORTER-RELATED"/>
    <property type="match status" value="1"/>
</dbReference>
<feature type="transmembrane region" description="Helical" evidence="7">
    <location>
        <begin position="20"/>
        <end position="43"/>
    </location>
</feature>
<evidence type="ECO:0000256" key="7">
    <source>
        <dbReference type="SAM" id="Phobius"/>
    </source>
</evidence>
<dbReference type="Proteomes" id="UP000030014">
    <property type="component" value="Unassembled WGS sequence"/>
</dbReference>
<comment type="caution">
    <text evidence="10">The sequence shown here is derived from an EMBL/GenBank/DDBJ whole genome shotgun (WGS) entry which is preliminary data.</text>
</comment>
<dbReference type="Pfam" id="PF02687">
    <property type="entry name" value="FtsX"/>
    <property type="match status" value="2"/>
</dbReference>
<dbReference type="InterPro" id="IPR025857">
    <property type="entry name" value="MacB_PCD"/>
</dbReference>
<reference evidence="10 11" key="1">
    <citation type="submission" date="2014-01" db="EMBL/GenBank/DDBJ databases">
        <title>Plasmidome dynamics in the species complex Clostridium novyi sensu lato converts strains of independent lineages into distinctly different pathogens.</title>
        <authorList>
            <person name="Skarin H."/>
            <person name="Segerman B."/>
        </authorList>
    </citation>
    <scope>NUCLEOTIDE SEQUENCE [LARGE SCALE GENOMIC DNA]</scope>
    <source>
        <strain evidence="10 11">DC5</strain>
    </source>
</reference>
<keyword evidence="2" id="KW-1003">Cell membrane</keyword>
<dbReference type="GO" id="GO:0022857">
    <property type="term" value="F:transmembrane transporter activity"/>
    <property type="evidence" value="ECO:0007669"/>
    <property type="project" value="TreeGrafter"/>
</dbReference>
<feature type="domain" description="ABC3 transporter permease C-terminal" evidence="8">
    <location>
        <begin position="741"/>
        <end position="857"/>
    </location>
</feature>
<keyword evidence="4 7" id="KW-1133">Transmembrane helix</keyword>
<dbReference type="RefSeq" id="WP_039259676.1">
    <property type="nucleotide sequence ID" value="NZ_JDRY01000045.1"/>
</dbReference>
<proteinExistence type="inferred from homology"/>
<accession>A0A0A0IBG8</accession>